<keyword evidence="1" id="KW-0175">Coiled coil</keyword>
<gene>
    <name evidence="2" type="ORF">PCOR1329_LOCUS48240</name>
</gene>
<sequence>MKAEEMSTRAEEAMQQAERTMQLAEDMAMKESKQADELAKQANERTKALHGFRNYCSTLHHTLLESEFKDNCEDGDDEKIGKALDRTLDWLEKAQPEGKVALEGKQKELKGIVNPIFTKLETTLEQRIADDLEAGAWREDDLALRELACALSALQALQKARSSEG</sequence>
<evidence type="ECO:0000313" key="3">
    <source>
        <dbReference type="Proteomes" id="UP001189429"/>
    </source>
</evidence>
<dbReference type="InterPro" id="IPR029048">
    <property type="entry name" value="HSP70_C_sf"/>
</dbReference>
<name>A0ABN9UHV5_9DINO</name>
<keyword evidence="3" id="KW-1185">Reference proteome</keyword>
<dbReference type="Gene3D" id="1.20.1270.10">
    <property type="match status" value="1"/>
</dbReference>
<dbReference type="SUPFAM" id="SSF100934">
    <property type="entry name" value="Heat shock protein 70kD (HSP70), C-terminal subdomain"/>
    <property type="match status" value="1"/>
</dbReference>
<feature type="coiled-coil region" evidence="1">
    <location>
        <begin position="3"/>
        <end position="41"/>
    </location>
</feature>
<organism evidence="2 3">
    <name type="scientific">Prorocentrum cordatum</name>
    <dbReference type="NCBI Taxonomy" id="2364126"/>
    <lineage>
        <taxon>Eukaryota</taxon>
        <taxon>Sar</taxon>
        <taxon>Alveolata</taxon>
        <taxon>Dinophyceae</taxon>
        <taxon>Prorocentrales</taxon>
        <taxon>Prorocentraceae</taxon>
        <taxon>Prorocentrum</taxon>
    </lineage>
</organism>
<accession>A0ABN9UHV5</accession>
<protein>
    <recommendedName>
        <fullName evidence="4">Tubulin-specific chaperone A</fullName>
    </recommendedName>
</protein>
<evidence type="ECO:0000313" key="2">
    <source>
        <dbReference type="EMBL" id="CAK0858550.1"/>
    </source>
</evidence>
<evidence type="ECO:0008006" key="4">
    <source>
        <dbReference type="Google" id="ProtNLM"/>
    </source>
</evidence>
<reference evidence="2" key="1">
    <citation type="submission" date="2023-10" db="EMBL/GenBank/DDBJ databases">
        <authorList>
            <person name="Chen Y."/>
            <person name="Shah S."/>
            <person name="Dougan E. K."/>
            <person name="Thang M."/>
            <person name="Chan C."/>
        </authorList>
    </citation>
    <scope>NUCLEOTIDE SEQUENCE [LARGE SCALE GENOMIC DNA]</scope>
</reference>
<proteinExistence type="predicted"/>
<dbReference type="EMBL" id="CAUYUJ010015825">
    <property type="protein sequence ID" value="CAK0858550.1"/>
    <property type="molecule type" value="Genomic_DNA"/>
</dbReference>
<dbReference type="Proteomes" id="UP001189429">
    <property type="component" value="Unassembled WGS sequence"/>
</dbReference>
<comment type="caution">
    <text evidence="2">The sequence shown here is derived from an EMBL/GenBank/DDBJ whole genome shotgun (WGS) entry which is preliminary data.</text>
</comment>
<evidence type="ECO:0000256" key="1">
    <source>
        <dbReference type="SAM" id="Coils"/>
    </source>
</evidence>